<evidence type="ECO:0000313" key="3">
    <source>
        <dbReference type="Proteomes" id="UP000309872"/>
    </source>
</evidence>
<evidence type="ECO:0000256" key="1">
    <source>
        <dbReference type="SAM" id="SignalP"/>
    </source>
</evidence>
<keyword evidence="3" id="KW-1185">Reference proteome</keyword>
<name>A0A4U0H7N2_9SPHI</name>
<feature type="signal peptide" evidence="1">
    <location>
        <begin position="1"/>
        <end position="18"/>
    </location>
</feature>
<dbReference type="AlphaFoldDB" id="A0A4U0H7N2"/>
<reference evidence="2 3" key="1">
    <citation type="submission" date="2019-04" db="EMBL/GenBank/DDBJ databases">
        <title>Sphingobacterium olei sp. nov., isolated from oil-contaminated soil.</title>
        <authorList>
            <person name="Liu B."/>
        </authorList>
    </citation>
    <scope>NUCLEOTIDE SEQUENCE [LARGE SCALE GENOMIC DNA]</scope>
    <source>
        <strain evidence="2 3">Y3L14</strain>
    </source>
</reference>
<comment type="caution">
    <text evidence="2">The sequence shown here is derived from an EMBL/GenBank/DDBJ whole genome shotgun (WGS) entry which is preliminary data.</text>
</comment>
<protein>
    <recommendedName>
        <fullName evidence="4">Peptidase MA-like domain-containing protein</fullName>
    </recommendedName>
</protein>
<dbReference type="OrthoDB" id="788362at2"/>
<feature type="chain" id="PRO_5020319271" description="Peptidase MA-like domain-containing protein" evidence="1">
    <location>
        <begin position="19"/>
        <end position="368"/>
    </location>
</feature>
<evidence type="ECO:0000313" key="2">
    <source>
        <dbReference type="EMBL" id="TJY67718.1"/>
    </source>
</evidence>
<dbReference type="Proteomes" id="UP000309872">
    <property type="component" value="Unassembled WGS sequence"/>
</dbReference>
<evidence type="ECO:0008006" key="4">
    <source>
        <dbReference type="Google" id="ProtNLM"/>
    </source>
</evidence>
<gene>
    <name evidence="2" type="ORF">FAZ19_00180</name>
</gene>
<keyword evidence="1" id="KW-0732">Signal</keyword>
<dbReference type="RefSeq" id="WP_136818585.1">
    <property type="nucleotide sequence ID" value="NZ_BMJX01000001.1"/>
</dbReference>
<organism evidence="2 3">
    <name type="scientific">Sphingobacterium alkalisoli</name>
    <dbReference type="NCBI Taxonomy" id="1874115"/>
    <lineage>
        <taxon>Bacteria</taxon>
        <taxon>Pseudomonadati</taxon>
        <taxon>Bacteroidota</taxon>
        <taxon>Sphingobacteriia</taxon>
        <taxon>Sphingobacteriales</taxon>
        <taxon>Sphingobacteriaceae</taxon>
        <taxon>Sphingobacterium</taxon>
    </lineage>
</organism>
<proteinExistence type="predicted"/>
<accession>A0A4U0H7N2</accession>
<dbReference type="EMBL" id="SUKA01000001">
    <property type="protein sequence ID" value="TJY67718.1"/>
    <property type="molecule type" value="Genomic_DNA"/>
</dbReference>
<sequence>MKIKLLLFYLFLSLNSSAQINDNISISPNIDKNDTTNRHILLALDSFLLKKDTASYPELFKYWDINDFERFRTPYYFLKGIEKNGAGEVAYKASVMEILPLKNDVYIVKISYISTSPSNLFVKVIFNLIAKYNDGKVLFSSYINLIDDKWKEIIDGEAKYIVSPNRNSFYDQDIQKQRDFNNFISEYLKVEKVPYTFYSTGSVEEFFNIQGFQYHPMMYADSTGGIVFNNIIISANNSEFYPHEIAHLYIKKRMPNINSYFDEGLATYLGGSGKIMYQDYLNKLKENIDEYDLLTVFKKDIFDKSLWEADMPITYVLAAVICDYGINKMGKDKFFDIVDGNKDNHSILNQLGIGEAEFNSIIKDFINQ</sequence>